<evidence type="ECO:0000256" key="1">
    <source>
        <dbReference type="SAM" id="MobiDB-lite"/>
    </source>
</evidence>
<reference evidence="3" key="1">
    <citation type="submission" date="2022-11" db="UniProtKB">
        <authorList>
            <consortium name="WormBaseParasite"/>
        </authorList>
    </citation>
    <scope>IDENTIFICATION</scope>
</reference>
<dbReference type="AlphaFoldDB" id="A0A915KBN3"/>
<dbReference type="WBParaSite" id="nRc.2.0.1.t36193-RA">
    <property type="protein sequence ID" value="nRc.2.0.1.t36193-RA"/>
    <property type="gene ID" value="nRc.2.0.1.g36193"/>
</dbReference>
<evidence type="ECO:0000313" key="2">
    <source>
        <dbReference type="Proteomes" id="UP000887565"/>
    </source>
</evidence>
<protein>
    <submittedName>
        <fullName evidence="3">Uncharacterized protein</fullName>
    </submittedName>
</protein>
<feature type="region of interest" description="Disordered" evidence="1">
    <location>
        <begin position="352"/>
        <end position="392"/>
    </location>
</feature>
<organism evidence="2 3">
    <name type="scientific">Romanomermis culicivorax</name>
    <name type="common">Nematode worm</name>
    <dbReference type="NCBI Taxonomy" id="13658"/>
    <lineage>
        <taxon>Eukaryota</taxon>
        <taxon>Metazoa</taxon>
        <taxon>Ecdysozoa</taxon>
        <taxon>Nematoda</taxon>
        <taxon>Enoplea</taxon>
        <taxon>Dorylaimia</taxon>
        <taxon>Mermithida</taxon>
        <taxon>Mermithoidea</taxon>
        <taxon>Mermithidae</taxon>
        <taxon>Romanomermis</taxon>
    </lineage>
</organism>
<feature type="compositionally biased region" description="Polar residues" evidence="1">
    <location>
        <begin position="373"/>
        <end position="383"/>
    </location>
</feature>
<accession>A0A915KBN3</accession>
<keyword evidence="2" id="KW-1185">Reference proteome</keyword>
<evidence type="ECO:0000313" key="3">
    <source>
        <dbReference type="WBParaSite" id="nRc.2.0.1.t36193-RA"/>
    </source>
</evidence>
<proteinExistence type="predicted"/>
<sequence length="392" mass="43520">MIWCNANSLSKSHLSPATLEHTSATSPRYTISSSKRSSIWKHPLKKLKSMNLITRPIRIAVSTFTQRSLLSSTFKIDFHSLRRCMRTPCRAQLQCTCSLSRNCFDRPTGVKVEPADEELLDRPIFNLNIAKLRPSTDASALHMLPPPSDITATTTQITDFLKLTLDEISTLTLVRMDEFTPIQPATMDTETTTITDKTLTNIPEESMVDQSMSMDVIPIKPPAPWPPTAPAMDPRIYLTTPAVLPGPRIIATIAVARYSAPVRFPQHIISDHQWQALAAAYHFPSLPPSMLFPEHHWINYPDALKEEIQCILLQQPTPATPVPQIAQRAPVIAQTDIQTLVALPQPIALQPPWVPQPPQPETLLPPMAPVDVQTPQAPSTSTPALDRHGQPI</sequence>
<dbReference type="Proteomes" id="UP000887565">
    <property type="component" value="Unplaced"/>
</dbReference>
<name>A0A915KBN3_ROMCU</name>